<feature type="binding site" evidence="3 5">
    <location>
        <position position="119"/>
    </location>
    <ligand>
        <name>substrate</name>
    </ligand>
</feature>
<dbReference type="InterPro" id="IPR001874">
    <property type="entry name" value="DHquinase_II"/>
</dbReference>
<evidence type="ECO:0000256" key="6">
    <source>
        <dbReference type="PIRSR" id="PIRSR001399-3"/>
    </source>
</evidence>
<dbReference type="VEuPathDB" id="FungiDB:A1O9_05196"/>
<dbReference type="InterPro" id="IPR018509">
    <property type="entry name" value="DHquinase_II_CS"/>
</dbReference>
<dbReference type="EC" id="4.2.1.10" evidence="3"/>
<evidence type="ECO:0000313" key="9">
    <source>
        <dbReference type="Proteomes" id="UP000027920"/>
    </source>
</evidence>
<dbReference type="GeneID" id="25280122"/>
<proteinExistence type="inferred from homology"/>
<dbReference type="PANTHER" id="PTHR21272">
    <property type="entry name" value="CATABOLIC 3-DEHYDROQUINASE"/>
    <property type="match status" value="1"/>
</dbReference>
<evidence type="ECO:0000256" key="7">
    <source>
        <dbReference type="SAM" id="MobiDB-lite"/>
    </source>
</evidence>
<feature type="site" description="Transition state stabilizer" evidence="3 6">
    <location>
        <position position="31"/>
    </location>
</feature>
<dbReference type="RefSeq" id="XP_013259869.1">
    <property type="nucleotide sequence ID" value="XM_013404415.1"/>
</dbReference>
<feature type="binding site" evidence="3 5">
    <location>
        <position position="150"/>
    </location>
    <ligand>
        <name>substrate</name>
    </ligand>
</feature>
<dbReference type="HOGENOM" id="CLU_090968_1_0_1"/>
<comment type="catalytic activity">
    <reaction evidence="3">
        <text>3-dehydroquinate = 3-dehydroshikimate + H2O</text>
        <dbReference type="Rhea" id="RHEA:21096"/>
        <dbReference type="ChEBI" id="CHEBI:15377"/>
        <dbReference type="ChEBI" id="CHEBI:16630"/>
        <dbReference type="ChEBI" id="CHEBI:32364"/>
        <dbReference type="EC" id="4.2.1.10"/>
    </reaction>
</comment>
<dbReference type="STRING" id="1182545.A0A072PB38"/>
<feature type="region of interest" description="Disordered" evidence="7">
    <location>
        <begin position="84"/>
        <end position="107"/>
    </location>
</feature>
<feature type="compositionally biased region" description="Low complexity" evidence="7">
    <location>
        <begin position="84"/>
        <end position="103"/>
    </location>
</feature>
<evidence type="ECO:0000256" key="5">
    <source>
        <dbReference type="PIRSR" id="PIRSR001399-2"/>
    </source>
</evidence>
<dbReference type="PROSITE" id="PS01029">
    <property type="entry name" value="DEHYDROQUINASE_II"/>
    <property type="match status" value="1"/>
</dbReference>
<comment type="similarity">
    <text evidence="3">Belongs to the type-II 3-dehydroquinase family.</text>
</comment>
<evidence type="ECO:0000256" key="3">
    <source>
        <dbReference type="HAMAP-Rule" id="MF_03136"/>
    </source>
</evidence>
<evidence type="ECO:0000256" key="2">
    <source>
        <dbReference type="ARBA" id="ARBA00023239"/>
    </source>
</evidence>
<dbReference type="Proteomes" id="UP000027920">
    <property type="component" value="Unassembled WGS sequence"/>
</dbReference>
<feature type="binding site" evidence="3 5">
    <location>
        <position position="113"/>
    </location>
    <ligand>
        <name>substrate</name>
    </ligand>
</feature>
<dbReference type="EMBL" id="AMGV01000004">
    <property type="protein sequence ID" value="KEF57279.1"/>
    <property type="molecule type" value="Genomic_DNA"/>
</dbReference>
<feature type="active site" description="Proton acceptor" evidence="3 4">
    <location>
        <position position="36"/>
    </location>
</feature>
<dbReference type="GO" id="GO:0046279">
    <property type="term" value="P:3,4-dihydroxybenzoate biosynthetic process"/>
    <property type="evidence" value="ECO:0007669"/>
    <property type="project" value="UniProtKB-UniRule"/>
</dbReference>
<keyword evidence="1 3" id="KW-0672">Quinate metabolism</keyword>
<dbReference type="GO" id="GO:0003855">
    <property type="term" value="F:3-dehydroquinate dehydratase activity"/>
    <property type="evidence" value="ECO:0007669"/>
    <property type="project" value="UniProtKB-UniRule"/>
</dbReference>
<dbReference type="InterPro" id="IPR036441">
    <property type="entry name" value="DHquinase_II_sf"/>
</dbReference>
<dbReference type="AlphaFoldDB" id="A0A072PB38"/>
<sequence length="197" mass="21005">MSTNTESTSTAEPVDKILLINGPNLNLLGLREPSIYGSTTLAQLTSSIVERGSKLNITVVPFQSNHEGAIVDFLHSHFTPATSSLNSTTSSTSSSTPQQSPSTKKGRTAVIINPAAYTHTSVAIRDALLATSMPFVEVHISNVHAREEFRHQSFLSDKAIGVVMGLGVYGYTAALEFWAGRWRDEDAATGAAAARVS</sequence>
<dbReference type="SUPFAM" id="SSF52304">
    <property type="entry name" value="Type II 3-dehydroquinate dehydratase"/>
    <property type="match status" value="1"/>
</dbReference>
<gene>
    <name evidence="3" type="primary">qutE</name>
    <name evidence="8" type="ORF">A1O9_05196</name>
</gene>
<keyword evidence="2 3" id="KW-0456">Lyase</keyword>
<comment type="subunit">
    <text evidence="3">Homododecamer. Adopts a ring-like structure, composed of an arrangement of two hexameric rings stacked on top of one another.</text>
</comment>
<evidence type="ECO:0000256" key="4">
    <source>
        <dbReference type="PIRSR" id="PIRSR001399-1"/>
    </source>
</evidence>
<evidence type="ECO:0000313" key="8">
    <source>
        <dbReference type="EMBL" id="KEF57279.1"/>
    </source>
</evidence>
<dbReference type="Gene3D" id="3.40.50.9100">
    <property type="entry name" value="Dehydroquinase, class II"/>
    <property type="match status" value="1"/>
</dbReference>
<dbReference type="GO" id="GO:0019631">
    <property type="term" value="P:quinate catabolic process"/>
    <property type="evidence" value="ECO:0007669"/>
    <property type="project" value="TreeGrafter"/>
</dbReference>
<accession>A0A072PB38</accession>
<dbReference type="CDD" id="cd00466">
    <property type="entry name" value="DHQase_II"/>
    <property type="match status" value="1"/>
</dbReference>
<dbReference type="OrthoDB" id="8191625at2759"/>
<organism evidence="8 9">
    <name type="scientific">Exophiala aquamarina CBS 119918</name>
    <dbReference type="NCBI Taxonomy" id="1182545"/>
    <lineage>
        <taxon>Eukaryota</taxon>
        <taxon>Fungi</taxon>
        <taxon>Dikarya</taxon>
        <taxon>Ascomycota</taxon>
        <taxon>Pezizomycotina</taxon>
        <taxon>Eurotiomycetes</taxon>
        <taxon>Chaetothyriomycetidae</taxon>
        <taxon>Chaetothyriales</taxon>
        <taxon>Herpotrichiellaceae</taxon>
        <taxon>Exophiala</taxon>
    </lineage>
</organism>
<dbReference type="Pfam" id="PF01220">
    <property type="entry name" value="DHquinase_II"/>
    <property type="match status" value="1"/>
</dbReference>
<dbReference type="UniPathway" id="UPA00088">
    <property type="reaction ID" value="UER00178"/>
</dbReference>
<keyword evidence="9" id="KW-1185">Reference proteome</keyword>
<feature type="binding site" evidence="3 5">
    <location>
        <position position="126"/>
    </location>
    <ligand>
        <name>substrate</name>
    </ligand>
</feature>
<reference evidence="8 9" key="1">
    <citation type="submission" date="2013-03" db="EMBL/GenBank/DDBJ databases">
        <title>The Genome Sequence of Exophiala aquamarina CBS 119918.</title>
        <authorList>
            <consortium name="The Broad Institute Genomics Platform"/>
            <person name="Cuomo C."/>
            <person name="de Hoog S."/>
            <person name="Gorbushina A."/>
            <person name="Walker B."/>
            <person name="Young S.K."/>
            <person name="Zeng Q."/>
            <person name="Gargeya S."/>
            <person name="Fitzgerald M."/>
            <person name="Haas B."/>
            <person name="Abouelleil A."/>
            <person name="Allen A.W."/>
            <person name="Alvarado L."/>
            <person name="Arachchi H.M."/>
            <person name="Berlin A.M."/>
            <person name="Chapman S.B."/>
            <person name="Gainer-Dewar J."/>
            <person name="Goldberg J."/>
            <person name="Griggs A."/>
            <person name="Gujja S."/>
            <person name="Hansen M."/>
            <person name="Howarth C."/>
            <person name="Imamovic A."/>
            <person name="Ireland A."/>
            <person name="Larimer J."/>
            <person name="McCowan C."/>
            <person name="Murphy C."/>
            <person name="Pearson M."/>
            <person name="Poon T.W."/>
            <person name="Priest M."/>
            <person name="Roberts A."/>
            <person name="Saif S."/>
            <person name="Shea T."/>
            <person name="Sisk P."/>
            <person name="Sykes S."/>
            <person name="Wortman J."/>
            <person name="Nusbaum C."/>
            <person name="Birren B."/>
        </authorList>
    </citation>
    <scope>NUCLEOTIDE SEQUENCE [LARGE SCALE GENOMIC DNA]</scope>
    <source>
        <strain evidence="8 9">CBS 119918</strain>
    </source>
</reference>
<evidence type="ECO:0000256" key="1">
    <source>
        <dbReference type="ARBA" id="ARBA00022911"/>
    </source>
</evidence>
<name>A0A072PB38_9EURO</name>
<comment type="function">
    <text evidence="3">Is involved in the catabolism of quinate. Allows the utilization of quinate as carbon source via the beta-ketoadipate pathway.</text>
</comment>
<dbReference type="HAMAP" id="MF_00169">
    <property type="entry name" value="AroQ"/>
    <property type="match status" value="1"/>
</dbReference>
<comment type="pathway">
    <text evidence="3">Aromatic compound metabolism; 3,4-dihydroxybenzoate biosynthesis; 3,4-dihydroxybenzoate from 3-dehydroquinate: step 1/2.</text>
</comment>
<dbReference type="PANTHER" id="PTHR21272:SF3">
    <property type="entry name" value="CATABOLIC 3-DEHYDROQUINASE"/>
    <property type="match status" value="1"/>
</dbReference>
<comment type="caution">
    <text evidence="8">The sequence shown here is derived from an EMBL/GenBank/DDBJ whole genome shotgun (WGS) entry which is preliminary data.</text>
</comment>
<dbReference type="PIRSF" id="PIRSF001399">
    <property type="entry name" value="DHquinase_II"/>
    <property type="match status" value="1"/>
</dbReference>
<feature type="binding site" evidence="3 5">
    <location>
        <begin position="140"/>
        <end position="141"/>
    </location>
    <ligand>
        <name>substrate</name>
    </ligand>
</feature>
<feature type="active site" description="Proton donor" evidence="3 4">
    <location>
        <position position="139"/>
    </location>
</feature>
<protein>
    <recommendedName>
        <fullName evidence="3">Catabolic 3-dehydroquinase</fullName>
        <shortName evidence="3">cDHQase</shortName>
        <ecNumber evidence="3">4.2.1.10</ecNumber>
    </recommendedName>
    <alternativeName>
        <fullName evidence="3">3-dehydroquinate dehydratase</fullName>
    </alternativeName>
</protein>